<organism evidence="5 6">
    <name type="scientific">Flavobacterium rivuli WB 3.3-2 = DSM 21788</name>
    <dbReference type="NCBI Taxonomy" id="1121895"/>
    <lineage>
        <taxon>Bacteria</taxon>
        <taxon>Pseudomonadati</taxon>
        <taxon>Bacteroidota</taxon>
        <taxon>Flavobacteriia</taxon>
        <taxon>Flavobacteriales</taxon>
        <taxon>Flavobacteriaceae</taxon>
        <taxon>Flavobacterium</taxon>
    </lineage>
</organism>
<dbReference type="eggNOG" id="COG0666">
    <property type="taxonomic scope" value="Bacteria"/>
</dbReference>
<protein>
    <submittedName>
        <fullName evidence="5">Ankyrin</fullName>
    </submittedName>
</protein>
<accession>A0A0A2M0T2</accession>
<dbReference type="Pfam" id="PF12796">
    <property type="entry name" value="Ank_2"/>
    <property type="match status" value="1"/>
</dbReference>
<evidence type="ECO:0000256" key="3">
    <source>
        <dbReference type="PROSITE-ProRule" id="PRU00023"/>
    </source>
</evidence>
<dbReference type="Gene3D" id="1.25.40.20">
    <property type="entry name" value="Ankyrin repeat-containing domain"/>
    <property type="match status" value="1"/>
</dbReference>
<feature type="repeat" description="ANK" evidence="3">
    <location>
        <begin position="51"/>
        <end position="83"/>
    </location>
</feature>
<dbReference type="Proteomes" id="UP000030152">
    <property type="component" value="Unassembled WGS sequence"/>
</dbReference>
<dbReference type="EMBL" id="JRLX01000026">
    <property type="protein sequence ID" value="KGO85171.1"/>
    <property type="molecule type" value="Genomic_DNA"/>
</dbReference>
<evidence type="ECO:0000256" key="1">
    <source>
        <dbReference type="ARBA" id="ARBA00022737"/>
    </source>
</evidence>
<feature type="chain" id="PRO_5001991509" evidence="4">
    <location>
        <begin position="18"/>
        <end position="171"/>
    </location>
</feature>
<dbReference type="PANTHER" id="PTHR24198">
    <property type="entry name" value="ANKYRIN REPEAT AND PROTEIN KINASE DOMAIN-CONTAINING PROTEIN"/>
    <property type="match status" value="1"/>
</dbReference>
<proteinExistence type="predicted"/>
<dbReference type="SMART" id="SM00248">
    <property type="entry name" value="ANK"/>
    <property type="match status" value="3"/>
</dbReference>
<evidence type="ECO:0000256" key="2">
    <source>
        <dbReference type="ARBA" id="ARBA00023043"/>
    </source>
</evidence>
<comment type="caution">
    <text evidence="5">The sequence shown here is derived from an EMBL/GenBank/DDBJ whole genome shotgun (WGS) entry which is preliminary data.</text>
</comment>
<dbReference type="InterPro" id="IPR036770">
    <property type="entry name" value="Ankyrin_rpt-contain_sf"/>
</dbReference>
<keyword evidence="1" id="KW-0677">Repeat</keyword>
<name>A0A0A2M0T2_9FLAO</name>
<dbReference type="PANTHER" id="PTHR24198:SF165">
    <property type="entry name" value="ANKYRIN REPEAT-CONTAINING PROTEIN-RELATED"/>
    <property type="match status" value="1"/>
</dbReference>
<evidence type="ECO:0000256" key="4">
    <source>
        <dbReference type="SAM" id="SignalP"/>
    </source>
</evidence>
<dbReference type="SUPFAM" id="SSF48403">
    <property type="entry name" value="Ankyrin repeat"/>
    <property type="match status" value="1"/>
</dbReference>
<dbReference type="PROSITE" id="PS50088">
    <property type="entry name" value="ANK_REPEAT"/>
    <property type="match status" value="2"/>
</dbReference>
<dbReference type="GO" id="GO:0005737">
    <property type="term" value="C:cytoplasm"/>
    <property type="evidence" value="ECO:0007669"/>
    <property type="project" value="TreeGrafter"/>
</dbReference>
<evidence type="ECO:0000313" key="5">
    <source>
        <dbReference type="EMBL" id="KGO85171.1"/>
    </source>
</evidence>
<keyword evidence="4" id="KW-0732">Signal</keyword>
<dbReference type="RefSeq" id="WP_020213232.1">
    <property type="nucleotide sequence ID" value="NZ_JRLX01000026.1"/>
</dbReference>
<dbReference type="PROSITE" id="PS50297">
    <property type="entry name" value="ANK_REP_REGION"/>
    <property type="match status" value="1"/>
</dbReference>
<keyword evidence="2 3" id="KW-0040">ANK repeat</keyword>
<dbReference type="Pfam" id="PF13637">
    <property type="entry name" value="Ank_4"/>
    <property type="match status" value="1"/>
</dbReference>
<sequence>MKKIIAFLLLISAFSNAQSKDVFDTARSGTVDEIKMLVQKNKDTINAVNAAGFTPLILACYRGNNSVAEYLAQNVKDVNYNSSNGTALAAAVIKGNVAVTKALLLRKANPNIADTLGVTPLVYAAQFQKTELVKLLLQYKANPLTADKEGKTPYDYALFTKNDEIINLLKK</sequence>
<reference evidence="5 6" key="1">
    <citation type="submission" date="2013-09" db="EMBL/GenBank/DDBJ databases">
        <authorList>
            <person name="Zeng Z."/>
            <person name="Chen C."/>
        </authorList>
    </citation>
    <scope>NUCLEOTIDE SEQUENCE [LARGE SCALE GENOMIC DNA]</scope>
    <source>
        <strain evidence="5 6">WB 3.3-2</strain>
    </source>
</reference>
<feature type="repeat" description="ANK" evidence="3">
    <location>
        <begin position="116"/>
        <end position="148"/>
    </location>
</feature>
<dbReference type="InterPro" id="IPR002110">
    <property type="entry name" value="Ankyrin_rpt"/>
</dbReference>
<dbReference type="STRING" id="1121895.GCA_000378485_02071"/>
<keyword evidence="6" id="KW-1185">Reference proteome</keyword>
<evidence type="ECO:0000313" key="6">
    <source>
        <dbReference type="Proteomes" id="UP000030152"/>
    </source>
</evidence>
<dbReference type="OrthoDB" id="5657095at2"/>
<feature type="signal peptide" evidence="4">
    <location>
        <begin position="1"/>
        <end position="17"/>
    </location>
</feature>
<gene>
    <name evidence="5" type="ORF">Q765_17545</name>
</gene>
<dbReference type="AlphaFoldDB" id="A0A0A2M0T2"/>